<gene>
    <name evidence="3" type="ORF">HW561_18660</name>
</gene>
<feature type="signal peptide" evidence="2">
    <location>
        <begin position="1"/>
        <end position="22"/>
    </location>
</feature>
<keyword evidence="1" id="KW-1133">Transmembrane helix</keyword>
<evidence type="ECO:0000256" key="2">
    <source>
        <dbReference type="SAM" id="SignalP"/>
    </source>
</evidence>
<keyword evidence="1" id="KW-0472">Membrane</keyword>
<organism evidence="3 4">
    <name type="scientific">Ruegeria haliotis</name>
    <dbReference type="NCBI Taxonomy" id="2747601"/>
    <lineage>
        <taxon>Bacteria</taxon>
        <taxon>Pseudomonadati</taxon>
        <taxon>Pseudomonadota</taxon>
        <taxon>Alphaproteobacteria</taxon>
        <taxon>Rhodobacterales</taxon>
        <taxon>Roseobacteraceae</taxon>
        <taxon>Ruegeria</taxon>
    </lineage>
</organism>
<dbReference type="RefSeq" id="WP_176866889.1">
    <property type="nucleotide sequence ID" value="NZ_JABXWT010000015.1"/>
</dbReference>
<evidence type="ECO:0000313" key="3">
    <source>
        <dbReference type="EMBL" id="NVO57823.1"/>
    </source>
</evidence>
<dbReference type="Proteomes" id="UP000630805">
    <property type="component" value="Unassembled WGS sequence"/>
</dbReference>
<protein>
    <recommendedName>
        <fullName evidence="5">DUF4129 domain-containing protein</fullName>
    </recommendedName>
</protein>
<evidence type="ECO:0000313" key="4">
    <source>
        <dbReference type="Proteomes" id="UP000630805"/>
    </source>
</evidence>
<keyword evidence="4" id="KW-1185">Reference proteome</keyword>
<keyword evidence="1" id="KW-0812">Transmembrane</keyword>
<reference evidence="3 4" key="1">
    <citation type="submission" date="2020-06" db="EMBL/GenBank/DDBJ databases">
        <authorList>
            <person name="Cao W.R."/>
        </authorList>
    </citation>
    <scope>NUCLEOTIDE SEQUENCE [LARGE SCALE GENOMIC DNA]</scope>
    <source>
        <strain evidence="3 4">B1Z28</strain>
    </source>
</reference>
<comment type="caution">
    <text evidence="3">The sequence shown here is derived from an EMBL/GenBank/DDBJ whole genome shotgun (WGS) entry which is preliminary data.</text>
</comment>
<sequence>MRFFFVVLISLFCLCALSSVSAQEVELSRPDISASGQGYLKAVRYRGIDTDVVYFDPTQPAPPLDTEFTPDAGQSRTVTVDNQWVVGIISAVVLIFLIVFVYFAAGKTSVSLRSSSENARRKARLSSSHQEMANGEIPDLEAILKLGNRDLAVIGLAQLALSRCLTANEVLFKRSWTHREALRSLPQSLWYIPDLRALVLESERVNFGHRSINEGDFDALISRIRPILRKVGT</sequence>
<evidence type="ECO:0000256" key="1">
    <source>
        <dbReference type="SAM" id="Phobius"/>
    </source>
</evidence>
<evidence type="ECO:0008006" key="5">
    <source>
        <dbReference type="Google" id="ProtNLM"/>
    </source>
</evidence>
<proteinExistence type="predicted"/>
<dbReference type="EMBL" id="JABXWT010000015">
    <property type="protein sequence ID" value="NVO57823.1"/>
    <property type="molecule type" value="Genomic_DNA"/>
</dbReference>
<keyword evidence="2" id="KW-0732">Signal</keyword>
<accession>A0ABX2PUG3</accession>
<feature type="transmembrane region" description="Helical" evidence="1">
    <location>
        <begin position="84"/>
        <end position="105"/>
    </location>
</feature>
<feature type="chain" id="PRO_5045539819" description="DUF4129 domain-containing protein" evidence="2">
    <location>
        <begin position="23"/>
        <end position="233"/>
    </location>
</feature>
<name>A0ABX2PUG3_9RHOB</name>